<dbReference type="InterPro" id="IPR037066">
    <property type="entry name" value="Plug_dom_sf"/>
</dbReference>
<keyword evidence="5 7" id="KW-0472">Membrane</keyword>
<dbReference type="Gene3D" id="2.170.130.10">
    <property type="entry name" value="TonB-dependent receptor, plug domain"/>
    <property type="match status" value="1"/>
</dbReference>
<feature type="region of interest" description="Disordered" evidence="8">
    <location>
        <begin position="112"/>
        <end position="139"/>
    </location>
</feature>
<gene>
    <name evidence="12" type="ORF">ACFQ4C_08785</name>
</gene>
<feature type="signal peptide" evidence="9">
    <location>
        <begin position="1"/>
        <end position="20"/>
    </location>
</feature>
<keyword evidence="4 7" id="KW-0812">Transmembrane</keyword>
<evidence type="ECO:0000256" key="3">
    <source>
        <dbReference type="ARBA" id="ARBA00022452"/>
    </source>
</evidence>
<keyword evidence="3 7" id="KW-1134">Transmembrane beta strand</keyword>
<dbReference type="InterPro" id="IPR023997">
    <property type="entry name" value="TonB-dep_OMP_SusC/RagA_CS"/>
</dbReference>
<feature type="chain" id="PRO_5045693659" evidence="9">
    <location>
        <begin position="21"/>
        <end position="1178"/>
    </location>
</feature>
<keyword evidence="6 7" id="KW-0998">Cell outer membrane</keyword>
<dbReference type="Gene3D" id="2.60.40.1120">
    <property type="entry name" value="Carboxypeptidase-like, regulatory domain"/>
    <property type="match status" value="1"/>
</dbReference>
<evidence type="ECO:0000256" key="8">
    <source>
        <dbReference type="SAM" id="MobiDB-lite"/>
    </source>
</evidence>
<dbReference type="NCBIfam" id="TIGR04057">
    <property type="entry name" value="SusC_RagA_signa"/>
    <property type="match status" value="1"/>
</dbReference>
<evidence type="ECO:0000259" key="10">
    <source>
        <dbReference type="Pfam" id="PF07660"/>
    </source>
</evidence>
<feature type="domain" description="Secretin/TonB short N-terminal" evidence="10">
    <location>
        <begin position="59"/>
        <end position="105"/>
    </location>
</feature>
<feature type="domain" description="TonB-dependent receptor plug" evidence="11">
    <location>
        <begin position="227"/>
        <end position="345"/>
    </location>
</feature>
<feature type="compositionally biased region" description="Basic and acidic residues" evidence="8">
    <location>
        <begin position="127"/>
        <end position="139"/>
    </location>
</feature>
<evidence type="ECO:0000256" key="4">
    <source>
        <dbReference type="ARBA" id="ARBA00022692"/>
    </source>
</evidence>
<comment type="subcellular location">
    <subcellularLocation>
        <location evidence="1 7">Cell outer membrane</location>
        <topology evidence="1 7">Multi-pass membrane protein</topology>
    </subcellularLocation>
</comment>
<dbReference type="Pfam" id="PF07660">
    <property type="entry name" value="STN"/>
    <property type="match status" value="1"/>
</dbReference>
<dbReference type="Pfam" id="PF07715">
    <property type="entry name" value="Plug"/>
    <property type="match status" value="1"/>
</dbReference>
<name>A0ABW3Q7I5_9BACT</name>
<organism evidence="12 13">
    <name type="scientific">Larkinella insperata</name>
    <dbReference type="NCBI Taxonomy" id="332158"/>
    <lineage>
        <taxon>Bacteria</taxon>
        <taxon>Pseudomonadati</taxon>
        <taxon>Bacteroidota</taxon>
        <taxon>Cytophagia</taxon>
        <taxon>Cytophagales</taxon>
        <taxon>Spirosomataceae</taxon>
        <taxon>Larkinella</taxon>
    </lineage>
</organism>
<dbReference type="SUPFAM" id="SSF49464">
    <property type="entry name" value="Carboxypeptidase regulatory domain-like"/>
    <property type="match status" value="1"/>
</dbReference>
<proteinExistence type="inferred from homology"/>
<evidence type="ECO:0000256" key="7">
    <source>
        <dbReference type="PROSITE-ProRule" id="PRU01360"/>
    </source>
</evidence>
<comment type="caution">
    <text evidence="12">The sequence shown here is derived from an EMBL/GenBank/DDBJ whole genome shotgun (WGS) entry which is preliminary data.</text>
</comment>
<dbReference type="EMBL" id="JBHTLP010000007">
    <property type="protein sequence ID" value="MFD1141202.1"/>
    <property type="molecule type" value="Genomic_DNA"/>
</dbReference>
<dbReference type="InterPro" id="IPR023996">
    <property type="entry name" value="TonB-dep_OMP_SusC/RagA"/>
</dbReference>
<dbReference type="Gene3D" id="3.55.50.30">
    <property type="match status" value="1"/>
</dbReference>
<evidence type="ECO:0000313" key="13">
    <source>
        <dbReference type="Proteomes" id="UP001597116"/>
    </source>
</evidence>
<dbReference type="InterPro" id="IPR012910">
    <property type="entry name" value="Plug_dom"/>
</dbReference>
<dbReference type="SUPFAM" id="SSF56935">
    <property type="entry name" value="Porins"/>
    <property type="match status" value="1"/>
</dbReference>
<evidence type="ECO:0000313" key="12">
    <source>
        <dbReference type="EMBL" id="MFD1141202.1"/>
    </source>
</evidence>
<evidence type="ECO:0000256" key="5">
    <source>
        <dbReference type="ARBA" id="ARBA00023136"/>
    </source>
</evidence>
<dbReference type="NCBIfam" id="TIGR04056">
    <property type="entry name" value="OMP_RagA_SusC"/>
    <property type="match status" value="1"/>
</dbReference>
<keyword evidence="9" id="KW-0732">Signal</keyword>
<keyword evidence="13" id="KW-1185">Reference proteome</keyword>
<evidence type="ECO:0000256" key="2">
    <source>
        <dbReference type="ARBA" id="ARBA00022448"/>
    </source>
</evidence>
<protein>
    <submittedName>
        <fullName evidence="12">SusC/RagA family TonB-linked outer membrane protein</fullName>
    </submittedName>
</protein>
<accession>A0ABW3Q7I5</accession>
<sequence length="1178" mass="129433">MKVSIHQLLLIFLFVSVSMAKKADAQNALHQKISIQVENEALRGVLNQIQKLADVHFTYNANLIAPHQKVTVKAYQQPLAGVLDELLLKAGIRYKLEGRQIILQKAIRQSKRDDDEPIDQPEALASQKERTVRGTVKDEAGEPLPGVSVVLKGTQRGTVTNTEGAFEMTVPADNATLQFSYVGYVNQEITVGDQTTFTIRLASDTKMLDAVVVTALGFKESADRLGSTSSKITDKSIANSGEPSLLNKMAGKASGVFVGRSSGSDPGGGSFVQIRGASTLSGSSQPLYIVDGVPINSSVHGGTNIRGVVQQSRVNDINPDDIASIQILKGASAAALWGSRAANGVIVITTKNGTYNDKMRISFKTSYALDEINRYHQRQTAFGQGDQGRFNPASGNAWGDKIAARAGGADEVNTSGEFFEGYATGQRYYPIIKKNARDIFADEQFKAVFRDGYTVDNNLSLSGGGASSNYLFSLSDIYQKGVFRQNSDYRRSTIRLNIESKLHEVVKLSTHASYAMIRSERVQRSNNTAGMLLGYYRMTPDFDITDYKGNYYSSPTAAPVVNRQRSYRNYLGNSSNPVYNNPLWTMIEQQNPNSVNRFIGSAELTITPVKGLDIINRFGIDNSSDVRQTYFPVNSAAADGVNLNGRYGELNILENQLNYDLIGRYAYEVSPNFSANLIAGFNLNDRKYSDLGGEMTDFLIADGPWNFSNAQTINKNPNNYRTHIRSARAYSVLGLSIFDAVFFNFSFAGEAASTFGEASDNTFYYPSGDVAWQFTKLKWFEKVNWLSFGKLRASYGVVGVQPAPYRTATLFVPGNSLYGNGAYQQSANFGNNQLRPERKTEYEVGTDLRFFGNRLRTEVTYYKNKTTDLLLSVPVPNSTGFSSAYQNAGTMQNKGVDIDLNYDVFRRKDLTVSLNFNMNRNRSLVTDLAGATAVQVGGISGFMTINALEGQPVGVFMGGHYARDDQGNKVFDANGFPTVNAANAKIGDPNPDWRGGFGANLSYKSFSLGLLFETFQGGDFFEGTRGVMYSHGTHEDVGKEVTLTKDLKNFRGNVIPAGTTVRGNIADLGAGEVLLDESYYTTLGGGFSGLKEQFVVDGSWTRLRELSLGYTLQSESFRRATRLQSVEFRLSGRNLFLWTGVRGVDPDSNHTQVSLGRGLDYFDNPGTRSYLFSVLINY</sequence>
<dbReference type="InterPro" id="IPR008969">
    <property type="entry name" value="CarboxyPept-like_regulatory"/>
</dbReference>
<comment type="similarity">
    <text evidence="7">Belongs to the TonB-dependent receptor family.</text>
</comment>
<reference evidence="13" key="1">
    <citation type="journal article" date="2019" name="Int. J. Syst. Evol. Microbiol.">
        <title>The Global Catalogue of Microorganisms (GCM) 10K type strain sequencing project: providing services to taxonomists for standard genome sequencing and annotation.</title>
        <authorList>
            <consortium name="The Broad Institute Genomics Platform"/>
            <consortium name="The Broad Institute Genome Sequencing Center for Infectious Disease"/>
            <person name="Wu L."/>
            <person name="Ma J."/>
        </authorList>
    </citation>
    <scope>NUCLEOTIDE SEQUENCE [LARGE SCALE GENOMIC DNA]</scope>
    <source>
        <strain evidence="13">CCUG 55608</strain>
    </source>
</reference>
<dbReference type="InterPro" id="IPR036942">
    <property type="entry name" value="Beta-barrel_TonB_sf"/>
</dbReference>
<keyword evidence="2 7" id="KW-0813">Transport</keyword>
<evidence type="ECO:0000256" key="6">
    <source>
        <dbReference type="ARBA" id="ARBA00023237"/>
    </source>
</evidence>
<dbReference type="PROSITE" id="PS52016">
    <property type="entry name" value="TONB_DEPENDENT_REC_3"/>
    <property type="match status" value="1"/>
</dbReference>
<dbReference type="Gene3D" id="2.40.170.20">
    <property type="entry name" value="TonB-dependent receptor, beta-barrel domain"/>
    <property type="match status" value="1"/>
</dbReference>
<dbReference type="InterPro" id="IPR039426">
    <property type="entry name" value="TonB-dep_rcpt-like"/>
</dbReference>
<dbReference type="Pfam" id="PF13715">
    <property type="entry name" value="CarbopepD_reg_2"/>
    <property type="match status" value="1"/>
</dbReference>
<dbReference type="RefSeq" id="WP_379884252.1">
    <property type="nucleotide sequence ID" value="NZ_JBHTLP010000007.1"/>
</dbReference>
<dbReference type="InterPro" id="IPR011662">
    <property type="entry name" value="Secretin/TonB_short_N"/>
</dbReference>
<dbReference type="Proteomes" id="UP001597116">
    <property type="component" value="Unassembled WGS sequence"/>
</dbReference>
<evidence type="ECO:0000259" key="11">
    <source>
        <dbReference type="Pfam" id="PF07715"/>
    </source>
</evidence>
<evidence type="ECO:0000256" key="9">
    <source>
        <dbReference type="SAM" id="SignalP"/>
    </source>
</evidence>
<evidence type="ECO:0000256" key="1">
    <source>
        <dbReference type="ARBA" id="ARBA00004571"/>
    </source>
</evidence>